<dbReference type="InterPro" id="IPR045119">
    <property type="entry name" value="SUN1-5"/>
</dbReference>
<keyword evidence="7" id="KW-1185">Reference proteome</keyword>
<dbReference type="AlphaFoldDB" id="A0A7K9EB00"/>
<evidence type="ECO:0000313" key="7">
    <source>
        <dbReference type="Proteomes" id="UP000578343"/>
    </source>
</evidence>
<keyword evidence="3" id="KW-1133">Transmembrane helix</keyword>
<evidence type="ECO:0000313" key="6">
    <source>
        <dbReference type="EMBL" id="NXG73872.1"/>
    </source>
</evidence>
<proteinExistence type="predicted"/>
<organism evidence="6 7">
    <name type="scientific">Baryphthengus martii</name>
    <name type="common">Rufous motmot</name>
    <dbReference type="NCBI Taxonomy" id="176943"/>
    <lineage>
        <taxon>Eukaryota</taxon>
        <taxon>Metazoa</taxon>
        <taxon>Chordata</taxon>
        <taxon>Craniata</taxon>
        <taxon>Vertebrata</taxon>
        <taxon>Euteleostomi</taxon>
        <taxon>Archelosauria</taxon>
        <taxon>Archosauria</taxon>
        <taxon>Dinosauria</taxon>
        <taxon>Saurischia</taxon>
        <taxon>Theropoda</taxon>
        <taxon>Coelurosauria</taxon>
        <taxon>Aves</taxon>
        <taxon>Neognathae</taxon>
        <taxon>Neoaves</taxon>
        <taxon>Telluraves</taxon>
        <taxon>Coraciimorphae</taxon>
        <taxon>Coraciiformes</taxon>
        <taxon>Momotidae</taxon>
        <taxon>Baryphthengus</taxon>
    </lineage>
</organism>
<dbReference type="GO" id="GO:0005637">
    <property type="term" value="C:nuclear inner membrane"/>
    <property type="evidence" value="ECO:0007669"/>
    <property type="project" value="UniProtKB-SubCell"/>
</dbReference>
<evidence type="ECO:0000256" key="1">
    <source>
        <dbReference type="ARBA" id="ARBA00004540"/>
    </source>
</evidence>
<evidence type="ECO:0000259" key="5">
    <source>
        <dbReference type="PROSITE" id="PS51469"/>
    </source>
</evidence>
<sequence>MVMAFCFQHRIAPGNCWAFQGSQGHVVIRLPVEIWPTAFTVWHISKATSPSGEVGDAPKEFAVSGVDEAGAETLLGTFMYDVNKMIAQTFHVQVPQELWQDAQGEG</sequence>
<dbReference type="InterPro" id="IPR012919">
    <property type="entry name" value="SUN_dom"/>
</dbReference>
<keyword evidence="4" id="KW-0472">Membrane</keyword>
<dbReference type="GO" id="GO:0043495">
    <property type="term" value="F:protein-membrane adaptor activity"/>
    <property type="evidence" value="ECO:0007669"/>
    <property type="project" value="TreeGrafter"/>
</dbReference>
<dbReference type="EMBL" id="VWZK01010453">
    <property type="protein sequence ID" value="NXG73872.1"/>
    <property type="molecule type" value="Genomic_DNA"/>
</dbReference>
<dbReference type="PROSITE" id="PS51469">
    <property type="entry name" value="SUN"/>
    <property type="match status" value="1"/>
</dbReference>
<reference evidence="6 7" key="1">
    <citation type="submission" date="2019-09" db="EMBL/GenBank/DDBJ databases">
        <title>Bird 10,000 Genomes (B10K) Project - Family phase.</title>
        <authorList>
            <person name="Zhang G."/>
        </authorList>
    </citation>
    <scope>NUCLEOTIDE SEQUENCE [LARGE SCALE GENOMIC DNA]</scope>
    <source>
        <strain evidence="6">B10K-DU-001-21</strain>
        <tissue evidence="6">Muscle</tissue>
    </source>
</reference>
<feature type="non-terminal residue" evidence="6">
    <location>
        <position position="106"/>
    </location>
</feature>
<feature type="domain" description="SUN" evidence="5">
    <location>
        <begin position="1"/>
        <end position="106"/>
    </location>
</feature>
<dbReference type="GO" id="GO:0034993">
    <property type="term" value="C:meiotic nuclear membrane microtubule tethering complex"/>
    <property type="evidence" value="ECO:0007669"/>
    <property type="project" value="TreeGrafter"/>
</dbReference>
<name>A0A7K9EB00_BARMA</name>
<keyword evidence="2" id="KW-0812">Transmembrane</keyword>
<dbReference type="OrthoDB" id="342281at2759"/>
<evidence type="ECO:0000256" key="2">
    <source>
        <dbReference type="ARBA" id="ARBA00022692"/>
    </source>
</evidence>
<accession>A0A7K9EB00</accession>
<dbReference type="Proteomes" id="UP000578343">
    <property type="component" value="Unassembled WGS sequence"/>
</dbReference>
<feature type="non-terminal residue" evidence="6">
    <location>
        <position position="1"/>
    </location>
</feature>
<dbReference type="Pfam" id="PF07738">
    <property type="entry name" value="Sad1_UNC"/>
    <property type="match status" value="1"/>
</dbReference>
<comment type="caution">
    <text evidence="6">The sequence shown here is derived from an EMBL/GenBank/DDBJ whole genome shotgun (WGS) entry which is preliminary data.</text>
</comment>
<gene>
    <name evidence="6" type="primary">Sun3</name>
    <name evidence="6" type="ORF">BARMAR_R10738</name>
</gene>
<protein>
    <submittedName>
        <fullName evidence="6">SUN3 protein</fullName>
    </submittedName>
</protein>
<dbReference type="PANTHER" id="PTHR12911">
    <property type="entry name" value="SAD1/UNC-84-LIKE PROTEIN-RELATED"/>
    <property type="match status" value="1"/>
</dbReference>
<dbReference type="PANTHER" id="PTHR12911:SF24">
    <property type="entry name" value="SUN DOMAIN-CONTAINING PROTEIN 3"/>
    <property type="match status" value="1"/>
</dbReference>
<comment type="subcellular location">
    <subcellularLocation>
        <location evidence="1">Nucleus inner membrane</location>
    </subcellularLocation>
</comment>
<evidence type="ECO:0000256" key="4">
    <source>
        <dbReference type="ARBA" id="ARBA00023136"/>
    </source>
</evidence>
<dbReference type="Gene3D" id="2.60.120.260">
    <property type="entry name" value="Galactose-binding domain-like"/>
    <property type="match status" value="1"/>
</dbReference>
<evidence type="ECO:0000256" key="3">
    <source>
        <dbReference type="ARBA" id="ARBA00022989"/>
    </source>
</evidence>